<dbReference type="Proteomes" id="UP000663193">
    <property type="component" value="Chromosome 17"/>
</dbReference>
<gene>
    <name evidence="2" type="ORF">JI435_443750</name>
</gene>
<proteinExistence type="predicted"/>
<accession>A0A7U2I7G4</accession>
<dbReference type="EMBL" id="CP069039">
    <property type="protein sequence ID" value="QRD04729.1"/>
    <property type="molecule type" value="Genomic_DNA"/>
</dbReference>
<protein>
    <submittedName>
        <fullName evidence="2">Uncharacterized protein</fullName>
    </submittedName>
</protein>
<evidence type="ECO:0000313" key="3">
    <source>
        <dbReference type="Proteomes" id="UP000663193"/>
    </source>
</evidence>
<evidence type="ECO:0000256" key="1">
    <source>
        <dbReference type="SAM" id="MobiDB-lite"/>
    </source>
</evidence>
<dbReference type="AlphaFoldDB" id="A0A7U2I7G4"/>
<sequence length="144" mass="15683">MQARHIIPRTPGSVVQTGPPDHLTTSDAAAARARIISAHSSALPEGMDELLSGAARMPEAVQWAKDLYKTIEGYVFTERFGKPSYIQKYLPGVMSTMACDVHRYGSPVVRESGPETAARLACQQACQDAITALELLWSETYNVC</sequence>
<evidence type="ECO:0000313" key="2">
    <source>
        <dbReference type="EMBL" id="QRD04729.1"/>
    </source>
</evidence>
<keyword evidence="3" id="KW-1185">Reference proteome</keyword>
<dbReference type="VEuPathDB" id="FungiDB:JI435_443750"/>
<name>A0A7U2I7G4_PHANO</name>
<feature type="region of interest" description="Disordered" evidence="1">
    <location>
        <begin position="1"/>
        <end position="27"/>
    </location>
</feature>
<organism evidence="2 3">
    <name type="scientific">Phaeosphaeria nodorum (strain SN15 / ATCC MYA-4574 / FGSC 10173)</name>
    <name type="common">Glume blotch fungus</name>
    <name type="synonym">Parastagonospora nodorum</name>
    <dbReference type="NCBI Taxonomy" id="321614"/>
    <lineage>
        <taxon>Eukaryota</taxon>
        <taxon>Fungi</taxon>
        <taxon>Dikarya</taxon>
        <taxon>Ascomycota</taxon>
        <taxon>Pezizomycotina</taxon>
        <taxon>Dothideomycetes</taxon>
        <taxon>Pleosporomycetidae</taxon>
        <taxon>Pleosporales</taxon>
        <taxon>Pleosporineae</taxon>
        <taxon>Phaeosphaeriaceae</taxon>
        <taxon>Parastagonospora</taxon>
    </lineage>
</organism>
<reference evidence="3" key="1">
    <citation type="journal article" date="2021" name="BMC Genomics">
        <title>Chromosome-level genome assembly and manually-curated proteome of model necrotroph Parastagonospora nodorum Sn15 reveals a genome-wide trove of candidate effector homologs, and redundancy of virulence-related functions within an accessory chromosome.</title>
        <authorList>
            <person name="Bertazzoni S."/>
            <person name="Jones D.A.B."/>
            <person name="Phan H.T."/>
            <person name="Tan K.-C."/>
            <person name="Hane J.K."/>
        </authorList>
    </citation>
    <scope>NUCLEOTIDE SEQUENCE [LARGE SCALE GENOMIC DNA]</scope>
    <source>
        <strain evidence="3">SN15 / ATCC MYA-4574 / FGSC 10173)</strain>
    </source>
</reference>